<comment type="caution">
    <text evidence="2">The sequence shown here is derived from an EMBL/GenBank/DDBJ whole genome shotgun (WGS) entry which is preliminary data.</text>
</comment>
<evidence type="ECO:0000313" key="3">
    <source>
        <dbReference type="Proteomes" id="UP000194422"/>
    </source>
</evidence>
<feature type="transmembrane region" description="Helical" evidence="1">
    <location>
        <begin position="34"/>
        <end position="54"/>
    </location>
</feature>
<evidence type="ECO:0000256" key="1">
    <source>
        <dbReference type="SAM" id="Phobius"/>
    </source>
</evidence>
<feature type="transmembrane region" description="Helical" evidence="1">
    <location>
        <begin position="5"/>
        <end position="22"/>
    </location>
</feature>
<protein>
    <submittedName>
        <fullName evidence="2">Uncharacterized protein</fullName>
    </submittedName>
</protein>
<accession>A0A7D8D688</accession>
<keyword evidence="1" id="KW-0812">Transmembrane</keyword>
<keyword evidence="1" id="KW-1133">Transmembrane helix</keyword>
<dbReference type="EMBL" id="FWYW01000030">
    <property type="protein sequence ID" value="SMD60823.1"/>
    <property type="molecule type" value="Genomic_DNA"/>
</dbReference>
<evidence type="ECO:0000313" key="2">
    <source>
        <dbReference type="EMBL" id="SMD60823.1"/>
    </source>
</evidence>
<name>A0A7D8D688_9BACI</name>
<keyword evidence="1" id="KW-0472">Membrane</keyword>
<proteinExistence type="predicted"/>
<dbReference type="AlphaFoldDB" id="A0A7D8D688"/>
<dbReference type="Proteomes" id="UP000194422">
    <property type="component" value="Unassembled WGS sequence"/>
</dbReference>
<reference evidence="2 3" key="1">
    <citation type="submission" date="2017-04" db="EMBL/GenBank/DDBJ databases">
        <authorList>
            <person name="Criscuolo A."/>
        </authorList>
    </citation>
    <scope>NUCLEOTIDE SEQUENCE [LARGE SCALE GENOMIC DNA]</scope>
    <source>
        <strain evidence="2">16-00174</strain>
    </source>
</reference>
<feature type="transmembrane region" description="Helical" evidence="1">
    <location>
        <begin position="75"/>
        <end position="99"/>
    </location>
</feature>
<sequence>MKVIFVAAVFPVFVIVVVYVIVSPTETIDLSALFWVVKIALLIVVETALDTFICDTEGWLGSTTCENCTELELEIGFILGIFVTSTLRVITAVPFGFIFPI</sequence>
<gene>
    <name evidence="2" type="ORF">BACERE00174_00271</name>
</gene>
<organism evidence="2 3">
    <name type="scientific">Bacillus paranthracis</name>
    <dbReference type="NCBI Taxonomy" id="2026186"/>
    <lineage>
        <taxon>Bacteria</taxon>
        <taxon>Bacillati</taxon>
        <taxon>Bacillota</taxon>
        <taxon>Bacilli</taxon>
        <taxon>Bacillales</taxon>
        <taxon>Bacillaceae</taxon>
        <taxon>Bacillus</taxon>
        <taxon>Bacillus cereus group</taxon>
    </lineage>
</organism>